<dbReference type="GO" id="GO:0003676">
    <property type="term" value="F:nucleic acid binding"/>
    <property type="evidence" value="ECO:0007669"/>
    <property type="project" value="InterPro"/>
</dbReference>
<comment type="caution">
    <text evidence="1">The sequence shown here is derived from an EMBL/GenBank/DDBJ whole genome shotgun (WGS) entry which is preliminary data.</text>
</comment>
<evidence type="ECO:0000313" key="2">
    <source>
        <dbReference type="Proteomes" id="UP000180098"/>
    </source>
</evidence>
<dbReference type="OrthoDB" id="570199at2"/>
<gene>
    <name evidence="1" type="ORF">BKP35_07700</name>
</gene>
<dbReference type="InterPro" id="IPR002793">
    <property type="entry name" value="Endonuclease_NucS"/>
</dbReference>
<dbReference type="Gene3D" id="3.40.1350.10">
    <property type="match status" value="1"/>
</dbReference>
<keyword evidence="2" id="KW-1185">Reference proteome</keyword>
<name>A0A1S2LQW4_9BACI</name>
<proteinExistence type="predicted"/>
<dbReference type="PANTHER" id="PTHR38814">
    <property type="entry name" value="ENDONUCLEASE NUCS"/>
    <property type="match status" value="1"/>
</dbReference>
<dbReference type="Proteomes" id="UP000180098">
    <property type="component" value="Unassembled WGS sequence"/>
</dbReference>
<reference evidence="1 2" key="1">
    <citation type="submission" date="2016-10" db="EMBL/GenBank/DDBJ databases">
        <title>Draft genome sequences of four alkaliphilic bacteria belonging to the Anaerobacillus genus.</title>
        <authorList>
            <person name="Bassil N.M."/>
            <person name="Lloyd J.R."/>
        </authorList>
    </citation>
    <scope>NUCLEOTIDE SEQUENCE [LARGE SCALE GENOMIC DNA]</scope>
    <source>
        <strain evidence="1 2">DSM 15340</strain>
    </source>
</reference>
<accession>A0A1S2LQW4</accession>
<dbReference type="GO" id="GO:0004519">
    <property type="term" value="F:endonuclease activity"/>
    <property type="evidence" value="ECO:0007669"/>
    <property type="project" value="InterPro"/>
</dbReference>
<dbReference type="RefSeq" id="WP_071312772.1">
    <property type="nucleotide sequence ID" value="NZ_MLQQ01000010.1"/>
</dbReference>
<organism evidence="1 2">
    <name type="scientific">Anaerobacillus arseniciselenatis</name>
    <dbReference type="NCBI Taxonomy" id="85682"/>
    <lineage>
        <taxon>Bacteria</taxon>
        <taxon>Bacillati</taxon>
        <taxon>Bacillota</taxon>
        <taxon>Bacilli</taxon>
        <taxon>Bacillales</taxon>
        <taxon>Bacillaceae</taxon>
        <taxon>Anaerobacillus</taxon>
    </lineage>
</organism>
<dbReference type="EMBL" id="MLQQ01000010">
    <property type="protein sequence ID" value="OIJ14077.1"/>
    <property type="molecule type" value="Genomic_DNA"/>
</dbReference>
<dbReference type="PANTHER" id="PTHR38814:SF1">
    <property type="entry name" value="ENDONUCLEASE NUCS"/>
    <property type="match status" value="1"/>
</dbReference>
<protein>
    <submittedName>
        <fullName evidence="1">Uncharacterized protein</fullName>
    </submittedName>
</protein>
<evidence type="ECO:0000313" key="1">
    <source>
        <dbReference type="EMBL" id="OIJ14077.1"/>
    </source>
</evidence>
<dbReference type="AlphaFoldDB" id="A0A1S2LQW4"/>
<sequence>MFENQIKNALMNKPFLIEEGLKFKGITMFLKDDICDLKFEDRYGNDLYVLFKKEIEDSQIGRLFRYYSHVSKPNARFMLVGFSFIEGVKEALLDWEFEYKQLNVEEVQAVIENLQNRGTSTKQLIVG</sequence>
<dbReference type="InterPro" id="IPR011856">
    <property type="entry name" value="tRNA_endonuc-like_dom_sf"/>
</dbReference>